<evidence type="ECO:0000256" key="4">
    <source>
        <dbReference type="ARBA" id="ARBA00022989"/>
    </source>
</evidence>
<dbReference type="GO" id="GO:0005789">
    <property type="term" value="C:endoplasmic reticulum membrane"/>
    <property type="evidence" value="ECO:0007669"/>
    <property type="project" value="UniProtKB-SubCell"/>
</dbReference>
<sequence>MEVSKPHEEYMEFDPNSNENSPRLLDVLKFSVLNFVLDGADKVLKDPRTLKNHLHVSNGIALQEYHLDSNENGTEDGNSSMDTNRVHGGNVFEGKTKRVRNSLQENERVCNKSGNPLLNSSKNYGNPSEVVNFSSMDFNLFPINFLAFVALSLMKIIGFQISLFFSFFTFPIWLSYVCLMFLLFPLQTLRRIRGYFMKKLLRIWGAAETSVTSAVSKRVKAQKSIAVRIGFAFFKSIYVCSMLVGLLASGFILGGFMMRKLVEKPIHTREILNFDYSKASPVAFVPIMSSGVGNPSSLLSKVNLESGKPSSTRTIPYNHKLQLTVSLTVPESEYNQNLGVFQVRVEFLSANGNVTASSSHPCMLRFKSLPIRLAQTLLKSAPLVAGFSIRIPNSKHTYDRIYRRT</sequence>
<comment type="caution">
    <text evidence="8">The sequence shown here is derived from an EMBL/GenBank/DDBJ whole genome shotgun (WGS) entry which is preliminary data.</text>
</comment>
<accession>A0A978UD53</accession>
<keyword evidence="4 7" id="KW-1133">Transmembrane helix</keyword>
<dbReference type="AlphaFoldDB" id="A0A978UD53"/>
<dbReference type="GO" id="GO:0006629">
    <property type="term" value="P:lipid metabolic process"/>
    <property type="evidence" value="ECO:0007669"/>
    <property type="project" value="UniProtKB-KW"/>
</dbReference>
<evidence type="ECO:0000256" key="1">
    <source>
        <dbReference type="ARBA" id="ARBA00004477"/>
    </source>
</evidence>
<organism evidence="8 9">
    <name type="scientific">Ziziphus jujuba var. spinosa</name>
    <dbReference type="NCBI Taxonomy" id="714518"/>
    <lineage>
        <taxon>Eukaryota</taxon>
        <taxon>Viridiplantae</taxon>
        <taxon>Streptophyta</taxon>
        <taxon>Embryophyta</taxon>
        <taxon>Tracheophyta</taxon>
        <taxon>Spermatophyta</taxon>
        <taxon>Magnoliopsida</taxon>
        <taxon>eudicotyledons</taxon>
        <taxon>Gunneridae</taxon>
        <taxon>Pentapetalae</taxon>
        <taxon>rosids</taxon>
        <taxon>fabids</taxon>
        <taxon>Rosales</taxon>
        <taxon>Rhamnaceae</taxon>
        <taxon>Paliureae</taxon>
        <taxon>Ziziphus</taxon>
    </lineage>
</organism>
<keyword evidence="2 7" id="KW-0812">Transmembrane</keyword>
<feature type="transmembrane region" description="Helical" evidence="7">
    <location>
        <begin position="170"/>
        <end position="189"/>
    </location>
</feature>
<dbReference type="CDD" id="cd23995">
    <property type="entry name" value="Seipin_BSCL2_like"/>
    <property type="match status" value="1"/>
</dbReference>
<evidence type="ECO:0000256" key="2">
    <source>
        <dbReference type="ARBA" id="ARBA00022692"/>
    </source>
</evidence>
<dbReference type="Pfam" id="PF06775">
    <property type="entry name" value="Seipin"/>
    <property type="match status" value="1"/>
</dbReference>
<dbReference type="Proteomes" id="UP000813462">
    <property type="component" value="Unassembled WGS sequence"/>
</dbReference>
<keyword evidence="5" id="KW-0443">Lipid metabolism</keyword>
<feature type="transmembrane region" description="Helical" evidence="7">
    <location>
        <begin position="143"/>
        <end position="164"/>
    </location>
</feature>
<evidence type="ECO:0008006" key="10">
    <source>
        <dbReference type="Google" id="ProtNLM"/>
    </source>
</evidence>
<dbReference type="OrthoDB" id="3990054at2759"/>
<evidence type="ECO:0000256" key="6">
    <source>
        <dbReference type="ARBA" id="ARBA00023136"/>
    </source>
</evidence>
<evidence type="ECO:0000256" key="7">
    <source>
        <dbReference type="SAM" id="Phobius"/>
    </source>
</evidence>
<feature type="transmembrane region" description="Helical" evidence="7">
    <location>
        <begin position="237"/>
        <end position="258"/>
    </location>
</feature>
<evidence type="ECO:0000256" key="3">
    <source>
        <dbReference type="ARBA" id="ARBA00022824"/>
    </source>
</evidence>
<evidence type="ECO:0000256" key="5">
    <source>
        <dbReference type="ARBA" id="ARBA00023098"/>
    </source>
</evidence>
<protein>
    <recommendedName>
        <fullName evidence="10">Seipin-2-like</fullName>
    </recommendedName>
</protein>
<keyword evidence="3" id="KW-0256">Endoplasmic reticulum</keyword>
<keyword evidence="6 7" id="KW-0472">Membrane</keyword>
<dbReference type="PANTHER" id="PTHR21212:SF6">
    <property type="entry name" value="SEIPIN-2-LIKE"/>
    <property type="match status" value="1"/>
</dbReference>
<evidence type="ECO:0000313" key="8">
    <source>
        <dbReference type="EMBL" id="KAH7512696.1"/>
    </source>
</evidence>
<dbReference type="GO" id="GO:0140042">
    <property type="term" value="P:lipid droplet formation"/>
    <property type="evidence" value="ECO:0007669"/>
    <property type="project" value="UniProtKB-ARBA"/>
</dbReference>
<comment type="subcellular location">
    <subcellularLocation>
        <location evidence="1">Endoplasmic reticulum membrane</location>
        <topology evidence="1">Multi-pass membrane protein</topology>
    </subcellularLocation>
</comment>
<proteinExistence type="predicted"/>
<dbReference type="InterPro" id="IPR009617">
    <property type="entry name" value="Seipin"/>
</dbReference>
<reference evidence="8" key="1">
    <citation type="journal article" date="2021" name="Front. Plant Sci.">
        <title>Chromosome-Scale Genome Assembly for Chinese Sour Jujube and Insights Into Its Genome Evolution and Domestication Signature.</title>
        <authorList>
            <person name="Shen L.-Y."/>
            <person name="Luo H."/>
            <person name="Wang X.-L."/>
            <person name="Wang X.-M."/>
            <person name="Qiu X.-J."/>
            <person name="Liu H."/>
            <person name="Zhou S.-S."/>
            <person name="Jia K.-H."/>
            <person name="Nie S."/>
            <person name="Bao Y.-T."/>
            <person name="Zhang R.-G."/>
            <person name="Yun Q.-Z."/>
            <person name="Chai Y.-H."/>
            <person name="Lu J.-Y."/>
            <person name="Li Y."/>
            <person name="Zhao S.-W."/>
            <person name="Mao J.-F."/>
            <person name="Jia S.-G."/>
            <person name="Mao Y.-M."/>
        </authorList>
    </citation>
    <scope>NUCLEOTIDE SEQUENCE</scope>
    <source>
        <strain evidence="8">AT0</strain>
        <tissue evidence="8">Leaf</tissue>
    </source>
</reference>
<dbReference type="EMBL" id="JAEACU010000012">
    <property type="protein sequence ID" value="KAH7512696.1"/>
    <property type="molecule type" value="Genomic_DNA"/>
</dbReference>
<dbReference type="PANTHER" id="PTHR21212">
    <property type="entry name" value="BERNARDINELLI-SEIP CONGENITAL LIPODYSTROPHY 2 HOMOLOG BSCL2 PROTEIN"/>
    <property type="match status" value="1"/>
</dbReference>
<name>A0A978UD53_ZIZJJ</name>
<gene>
    <name evidence="8" type="ORF">FEM48_Zijuj12G0118100</name>
</gene>
<evidence type="ECO:0000313" key="9">
    <source>
        <dbReference type="Proteomes" id="UP000813462"/>
    </source>
</evidence>